<protein>
    <submittedName>
        <fullName evidence="2">Uncharacterized protein</fullName>
    </submittedName>
</protein>
<accession>A0AAE1NRX8</accession>
<evidence type="ECO:0000313" key="2">
    <source>
        <dbReference type="EMBL" id="KAK4294608.1"/>
    </source>
</evidence>
<gene>
    <name evidence="2" type="ORF">Pmani_032775</name>
</gene>
<proteinExistence type="predicted"/>
<name>A0AAE1NRX8_9EUCA</name>
<evidence type="ECO:0000313" key="3">
    <source>
        <dbReference type="Proteomes" id="UP001292094"/>
    </source>
</evidence>
<dbReference type="AlphaFoldDB" id="A0AAE1NRX8"/>
<evidence type="ECO:0000256" key="1">
    <source>
        <dbReference type="SAM" id="MobiDB-lite"/>
    </source>
</evidence>
<reference evidence="2" key="1">
    <citation type="submission" date="2023-11" db="EMBL/GenBank/DDBJ databases">
        <title>Genome assemblies of two species of porcelain crab, Petrolisthes cinctipes and Petrolisthes manimaculis (Anomura: Porcellanidae).</title>
        <authorList>
            <person name="Angst P."/>
        </authorList>
    </citation>
    <scope>NUCLEOTIDE SEQUENCE</scope>
    <source>
        <strain evidence="2">PB745_02</strain>
        <tissue evidence="2">Gill</tissue>
    </source>
</reference>
<keyword evidence="3" id="KW-1185">Reference proteome</keyword>
<dbReference type="Proteomes" id="UP001292094">
    <property type="component" value="Unassembled WGS sequence"/>
</dbReference>
<feature type="region of interest" description="Disordered" evidence="1">
    <location>
        <begin position="1"/>
        <end position="33"/>
    </location>
</feature>
<feature type="non-terminal residue" evidence="2">
    <location>
        <position position="1"/>
    </location>
</feature>
<comment type="caution">
    <text evidence="2">The sequence shown here is derived from an EMBL/GenBank/DDBJ whole genome shotgun (WGS) entry which is preliminary data.</text>
</comment>
<feature type="compositionally biased region" description="Basic and acidic residues" evidence="1">
    <location>
        <begin position="8"/>
        <end position="22"/>
    </location>
</feature>
<organism evidence="2 3">
    <name type="scientific">Petrolisthes manimaculis</name>
    <dbReference type="NCBI Taxonomy" id="1843537"/>
    <lineage>
        <taxon>Eukaryota</taxon>
        <taxon>Metazoa</taxon>
        <taxon>Ecdysozoa</taxon>
        <taxon>Arthropoda</taxon>
        <taxon>Crustacea</taxon>
        <taxon>Multicrustacea</taxon>
        <taxon>Malacostraca</taxon>
        <taxon>Eumalacostraca</taxon>
        <taxon>Eucarida</taxon>
        <taxon>Decapoda</taxon>
        <taxon>Pleocyemata</taxon>
        <taxon>Anomura</taxon>
        <taxon>Galatheoidea</taxon>
        <taxon>Porcellanidae</taxon>
        <taxon>Petrolisthes</taxon>
    </lineage>
</organism>
<sequence length="98" mass="11457">MEGSVTEGDLRTFSERQSHYEHGTPTTTSLFTHESRTQDLSKLYHSAAQTPLHIMREIDQLRDDGERSSRYFFCEPVLADSLKKDKLRKLNLDIETRR</sequence>
<dbReference type="EMBL" id="JAWZYT010004250">
    <property type="protein sequence ID" value="KAK4294608.1"/>
    <property type="molecule type" value="Genomic_DNA"/>
</dbReference>